<evidence type="ECO:0000313" key="3">
    <source>
        <dbReference type="Proteomes" id="UP000318571"/>
    </source>
</evidence>
<keyword evidence="3" id="KW-1185">Reference proteome</keyword>
<evidence type="ECO:0000313" key="2">
    <source>
        <dbReference type="EMBL" id="TRY75338.1"/>
    </source>
</evidence>
<gene>
    <name evidence="2" type="ORF">TCAL_15601</name>
</gene>
<accession>A0A553PCE5</accession>
<sequence>MSNPMVIQPDDSCDHLLEEPRVLSPKSDHLDALDQLDASRTTFHCGQCRTIFGSRTAVRAQRKMNTCRKKQEAPCSSEHEHEPLRLQLDSMDAALNCRLQNQLDRYFSFKGTKSTGGVPGSYRMLRCNQNVSIYGCVAHSHPLAGKNIRLSTSIKDRTAALLTSGITPEVVIDKYLSTNDMDPDSKPVTYHDIYRIKKSLNLNGYDWKASEVRNVSSLLVDPSFHGFNYGKKFDMFSMSKDIADKVIETSGYFLLTYASPDMIQRFHDHPTTISIDGTHGTNAAKYVLISILMFGNYCIPSILNNFDFEPVSKIAKNVAQNDIFNSDKSDDDDNDSPVKKPTKFLASAPSKILDSDGDSDDMFQPFGKKPAQVKKPMPQSKPKLLINLAKSDEDDESPIKKTKKKPSPAKKPKAAPKASKSPAKAKKTFDSSEESEGFSEADTTDVFDESVMDSPPSVKKDRGGVRRAAAKKPKLTFSSDEGDSDF</sequence>
<protein>
    <submittedName>
        <fullName evidence="2">Uncharacterized protein</fullName>
    </submittedName>
</protein>
<feature type="compositionally biased region" description="Basic residues" evidence="1">
    <location>
        <begin position="400"/>
        <end position="414"/>
    </location>
</feature>
<evidence type="ECO:0000256" key="1">
    <source>
        <dbReference type="SAM" id="MobiDB-lite"/>
    </source>
</evidence>
<organism evidence="2 3">
    <name type="scientific">Tigriopus californicus</name>
    <name type="common">Marine copepod</name>
    <dbReference type="NCBI Taxonomy" id="6832"/>
    <lineage>
        <taxon>Eukaryota</taxon>
        <taxon>Metazoa</taxon>
        <taxon>Ecdysozoa</taxon>
        <taxon>Arthropoda</taxon>
        <taxon>Crustacea</taxon>
        <taxon>Multicrustacea</taxon>
        <taxon>Hexanauplia</taxon>
        <taxon>Copepoda</taxon>
        <taxon>Harpacticoida</taxon>
        <taxon>Harpacticidae</taxon>
        <taxon>Tigriopus</taxon>
    </lineage>
</organism>
<dbReference type="EMBL" id="VCGU01000005">
    <property type="protein sequence ID" value="TRY75338.1"/>
    <property type="molecule type" value="Genomic_DNA"/>
</dbReference>
<comment type="caution">
    <text evidence="2">The sequence shown here is derived from an EMBL/GenBank/DDBJ whole genome shotgun (WGS) entry which is preliminary data.</text>
</comment>
<dbReference type="Proteomes" id="UP000318571">
    <property type="component" value="Chromosome 2"/>
</dbReference>
<feature type="region of interest" description="Disordered" evidence="1">
    <location>
        <begin position="324"/>
        <end position="486"/>
    </location>
</feature>
<dbReference type="AlphaFoldDB" id="A0A553PCE5"/>
<feature type="compositionally biased region" description="Acidic residues" evidence="1">
    <location>
        <begin position="431"/>
        <end position="451"/>
    </location>
</feature>
<reference evidence="2 3" key="1">
    <citation type="journal article" date="2018" name="Nat. Ecol. Evol.">
        <title>Genomic signatures of mitonuclear coevolution across populations of Tigriopus californicus.</title>
        <authorList>
            <person name="Barreto F.S."/>
            <person name="Watson E.T."/>
            <person name="Lima T.G."/>
            <person name="Willett C.S."/>
            <person name="Edmands S."/>
            <person name="Li W."/>
            <person name="Burton R.S."/>
        </authorList>
    </citation>
    <scope>NUCLEOTIDE SEQUENCE [LARGE SCALE GENOMIC DNA]</scope>
    <source>
        <strain evidence="2 3">San Diego</strain>
    </source>
</reference>
<name>A0A553PCE5_TIGCA</name>
<proteinExistence type="predicted"/>